<dbReference type="AlphaFoldDB" id="A0A226BZB8"/>
<evidence type="ECO:0000256" key="1">
    <source>
        <dbReference type="ARBA" id="ARBA00008857"/>
    </source>
</evidence>
<dbReference type="PANTHER" id="PTHR30349:SF41">
    <property type="entry name" value="INTEGRASE_RECOMBINASE PROTEIN MJ0367-RELATED"/>
    <property type="match status" value="1"/>
</dbReference>
<keyword evidence="2" id="KW-0238">DNA-binding</keyword>
<sequence>MKVICGLSAILTQDEACWLLQQPDTREPNGVRDFLLIRMMLNYGLRVYELTEIRWGDVDLHSKRIIVEKSRGGKRRALSLNNTDIVLFEKWFNALNYKLNGNSFLFSTPNGKQLSGQYIINVLKRYGKRAILQRQITPSLLRHTFAINCFKDSEDIRLVQRKLGHSNIETTKNYLQTYNMPKKPVKLNITNLGQ</sequence>
<proteinExistence type="inferred from homology"/>
<comment type="similarity">
    <text evidence="1">Belongs to the 'phage' integrase family.</text>
</comment>
<dbReference type="InterPro" id="IPR013762">
    <property type="entry name" value="Integrase-like_cat_sf"/>
</dbReference>
<evidence type="ECO:0000313" key="6">
    <source>
        <dbReference type="Proteomes" id="UP000214588"/>
    </source>
</evidence>
<evidence type="ECO:0000256" key="3">
    <source>
        <dbReference type="ARBA" id="ARBA00023172"/>
    </source>
</evidence>
<feature type="domain" description="Tyr recombinase" evidence="4">
    <location>
        <begin position="6"/>
        <end position="191"/>
    </location>
</feature>
<dbReference type="GO" id="GO:0015074">
    <property type="term" value="P:DNA integration"/>
    <property type="evidence" value="ECO:0007669"/>
    <property type="project" value="InterPro"/>
</dbReference>
<dbReference type="InterPro" id="IPR050090">
    <property type="entry name" value="Tyrosine_recombinase_XerCD"/>
</dbReference>
<dbReference type="InterPro" id="IPR011010">
    <property type="entry name" value="DNA_brk_join_enz"/>
</dbReference>
<evidence type="ECO:0000259" key="4">
    <source>
        <dbReference type="PROSITE" id="PS51898"/>
    </source>
</evidence>
<evidence type="ECO:0000313" key="5">
    <source>
        <dbReference type="EMBL" id="OWZ83539.1"/>
    </source>
</evidence>
<name>A0A226BZB8_9FIRM</name>
<dbReference type="GO" id="GO:0006310">
    <property type="term" value="P:DNA recombination"/>
    <property type="evidence" value="ECO:0007669"/>
    <property type="project" value="UniProtKB-KW"/>
</dbReference>
<dbReference type="SUPFAM" id="SSF56349">
    <property type="entry name" value="DNA breaking-rejoining enzymes"/>
    <property type="match status" value="1"/>
</dbReference>
<dbReference type="PANTHER" id="PTHR30349">
    <property type="entry name" value="PHAGE INTEGRASE-RELATED"/>
    <property type="match status" value="1"/>
</dbReference>
<dbReference type="GO" id="GO:0003677">
    <property type="term" value="F:DNA binding"/>
    <property type="evidence" value="ECO:0007669"/>
    <property type="project" value="UniProtKB-KW"/>
</dbReference>
<gene>
    <name evidence="5" type="ORF">CDO51_08005</name>
</gene>
<keyword evidence="3" id="KW-0233">DNA recombination</keyword>
<dbReference type="PROSITE" id="PS51898">
    <property type="entry name" value="TYR_RECOMBINASE"/>
    <property type="match status" value="1"/>
</dbReference>
<comment type="caution">
    <text evidence="5">The sequence shown here is derived from an EMBL/GenBank/DDBJ whole genome shotgun (WGS) entry which is preliminary data.</text>
</comment>
<dbReference type="EMBL" id="NIQC01000016">
    <property type="protein sequence ID" value="OWZ83539.1"/>
    <property type="molecule type" value="Genomic_DNA"/>
</dbReference>
<dbReference type="Pfam" id="PF00589">
    <property type="entry name" value="Phage_integrase"/>
    <property type="match status" value="1"/>
</dbReference>
<reference evidence="5 6" key="1">
    <citation type="submission" date="2017-06" db="EMBL/GenBank/DDBJ databases">
        <title>Draft Genome Sequence of Natranaerobius trueperi halophilic, alkalithermophilic bacteria from soda lakes.</title>
        <authorList>
            <person name="Zhao B."/>
        </authorList>
    </citation>
    <scope>NUCLEOTIDE SEQUENCE [LARGE SCALE GENOMIC DNA]</scope>
    <source>
        <strain evidence="5 6">DSM 18760</strain>
    </source>
</reference>
<organism evidence="5 6">
    <name type="scientific">Natranaerobius trueperi</name>
    <dbReference type="NCBI Taxonomy" id="759412"/>
    <lineage>
        <taxon>Bacteria</taxon>
        <taxon>Bacillati</taxon>
        <taxon>Bacillota</taxon>
        <taxon>Clostridia</taxon>
        <taxon>Natranaerobiales</taxon>
        <taxon>Natranaerobiaceae</taxon>
        <taxon>Natranaerobius</taxon>
    </lineage>
</organism>
<evidence type="ECO:0000256" key="2">
    <source>
        <dbReference type="ARBA" id="ARBA00023125"/>
    </source>
</evidence>
<protein>
    <recommendedName>
        <fullName evidence="4">Tyr recombinase domain-containing protein</fullName>
    </recommendedName>
</protein>
<dbReference type="Gene3D" id="1.10.443.10">
    <property type="entry name" value="Intergrase catalytic core"/>
    <property type="match status" value="1"/>
</dbReference>
<dbReference type="Proteomes" id="UP000214588">
    <property type="component" value="Unassembled WGS sequence"/>
</dbReference>
<keyword evidence="6" id="KW-1185">Reference proteome</keyword>
<accession>A0A226BZB8</accession>
<dbReference type="InterPro" id="IPR002104">
    <property type="entry name" value="Integrase_catalytic"/>
</dbReference>